<keyword evidence="7 14" id="KW-0812">Transmembrane</keyword>
<sequence length="160" mass="18031">MNLSLFLFLIGVLGFILNRKNIILMIIAIEMMLLAVTLLVLISSFSFDDAIGQNFSIFIISIAGAESVIGLSILVAFYRFNSSTCSYCYLMFKNTFLYNSLFNKASLSYNTGTVISPITQQSRKYYNYLSQNSQIDPLFITGLFDAEGSFLTTIFNNSRY</sequence>
<dbReference type="GO" id="GO:0030964">
    <property type="term" value="C:NADH dehydrogenase complex"/>
    <property type="evidence" value="ECO:0007669"/>
    <property type="project" value="TreeGrafter"/>
</dbReference>
<comment type="similarity">
    <text evidence="2">Belongs to the complex I subunit 4L family.</text>
</comment>
<dbReference type="InterPro" id="IPR039428">
    <property type="entry name" value="NUOK/Mnh_C1-like"/>
</dbReference>
<keyword evidence="6" id="KW-0249">Electron transport</keyword>
<dbReference type="EC" id="7.1.1.2" evidence="3"/>
<evidence type="ECO:0000256" key="13">
    <source>
        <dbReference type="ARBA" id="ARBA00049551"/>
    </source>
</evidence>
<dbReference type="Gene3D" id="1.10.287.3510">
    <property type="match status" value="1"/>
</dbReference>
<keyword evidence="10 15" id="KW-0496">Mitochondrion</keyword>
<evidence type="ECO:0000256" key="6">
    <source>
        <dbReference type="ARBA" id="ARBA00022660"/>
    </source>
</evidence>
<dbReference type="GeneID" id="8847219"/>
<dbReference type="FunFam" id="1.10.287.3510:FF:000004">
    <property type="entry name" value="NADH-ubiquinone oxidoreductase chain 4L"/>
    <property type="match status" value="1"/>
</dbReference>
<keyword evidence="6" id="KW-0679">Respiratory chain</keyword>
<keyword evidence="8 14" id="KW-1133">Transmembrane helix</keyword>
<evidence type="ECO:0000256" key="4">
    <source>
        <dbReference type="ARBA" id="ARBA00016612"/>
    </source>
</evidence>
<evidence type="ECO:0000256" key="8">
    <source>
        <dbReference type="ARBA" id="ARBA00022989"/>
    </source>
</evidence>
<dbReference type="GO" id="GO:0016651">
    <property type="term" value="F:oxidoreductase activity, acting on NAD(P)H"/>
    <property type="evidence" value="ECO:0007669"/>
    <property type="project" value="InterPro"/>
</dbReference>
<evidence type="ECO:0000256" key="10">
    <source>
        <dbReference type="ARBA" id="ARBA00023128"/>
    </source>
</evidence>
<name>D3YNM7_9APHY</name>
<dbReference type="PANTHER" id="PTHR11434">
    <property type="entry name" value="NADH-UBIQUINONE OXIDOREDUCTASE SUBUNIT ND4L"/>
    <property type="match status" value="1"/>
</dbReference>
<evidence type="ECO:0000256" key="5">
    <source>
        <dbReference type="ARBA" id="ARBA00022448"/>
    </source>
</evidence>
<keyword evidence="11 14" id="KW-0472">Membrane</keyword>
<geneLocation type="mitochondrion" evidence="15"/>
<evidence type="ECO:0000256" key="12">
    <source>
        <dbReference type="ARBA" id="ARBA00031586"/>
    </source>
</evidence>
<evidence type="ECO:0000256" key="2">
    <source>
        <dbReference type="ARBA" id="ARBA00010519"/>
    </source>
</evidence>
<dbReference type="AlphaFoldDB" id="D3YNM7"/>
<dbReference type="GO" id="GO:0008137">
    <property type="term" value="F:NADH dehydrogenase (ubiquinone) activity"/>
    <property type="evidence" value="ECO:0007669"/>
    <property type="project" value="UniProtKB-EC"/>
</dbReference>
<evidence type="ECO:0000256" key="14">
    <source>
        <dbReference type="SAM" id="Phobius"/>
    </source>
</evidence>
<reference evidence="15" key="1">
    <citation type="journal article" date="2010" name="FEMS Microbiol. Lett.">
        <title>The mitochondrial genome of the wood-degrading basidiomycete Trametes cingulata.</title>
        <authorList>
            <person name="Haridas S."/>
            <person name="Gantt J.S."/>
        </authorList>
    </citation>
    <scope>NUCLEOTIDE SEQUENCE</scope>
    <source>
        <strain evidence="15">ATCC 26747</strain>
    </source>
</reference>
<comment type="subcellular location">
    <subcellularLocation>
        <location evidence="1">Mitochondrion membrane</location>
        <topology evidence="1">Multi-pass membrane protein</topology>
    </subcellularLocation>
</comment>
<evidence type="ECO:0000256" key="11">
    <source>
        <dbReference type="ARBA" id="ARBA00023136"/>
    </source>
</evidence>
<evidence type="ECO:0000256" key="7">
    <source>
        <dbReference type="ARBA" id="ARBA00022692"/>
    </source>
</evidence>
<proteinExistence type="inferred from homology"/>
<organism evidence="15">
    <name type="scientific">Trametes cingulata</name>
    <dbReference type="NCBI Taxonomy" id="575983"/>
    <lineage>
        <taxon>Eukaryota</taxon>
        <taxon>Fungi</taxon>
        <taxon>Dikarya</taxon>
        <taxon>Basidiomycota</taxon>
        <taxon>Agaricomycotina</taxon>
        <taxon>Agaricomycetes</taxon>
        <taxon>Polyporales</taxon>
        <taxon>Polyporaceae</taxon>
        <taxon>Trametes</taxon>
    </lineage>
</organism>
<accession>D3YNM7</accession>
<comment type="catalytic activity">
    <reaction evidence="13">
        <text>a ubiquinone + NADH + 5 H(+)(in) = a ubiquinol + NAD(+) + 4 H(+)(out)</text>
        <dbReference type="Rhea" id="RHEA:29091"/>
        <dbReference type="Rhea" id="RHEA-COMP:9565"/>
        <dbReference type="Rhea" id="RHEA-COMP:9566"/>
        <dbReference type="ChEBI" id="CHEBI:15378"/>
        <dbReference type="ChEBI" id="CHEBI:16389"/>
        <dbReference type="ChEBI" id="CHEBI:17976"/>
        <dbReference type="ChEBI" id="CHEBI:57540"/>
        <dbReference type="ChEBI" id="CHEBI:57945"/>
        <dbReference type="EC" id="7.1.1.2"/>
    </reaction>
</comment>
<evidence type="ECO:0000256" key="1">
    <source>
        <dbReference type="ARBA" id="ARBA00004225"/>
    </source>
</evidence>
<dbReference type="Pfam" id="PF00420">
    <property type="entry name" value="Oxidored_q2"/>
    <property type="match status" value="1"/>
</dbReference>
<evidence type="ECO:0000256" key="3">
    <source>
        <dbReference type="ARBA" id="ARBA00012944"/>
    </source>
</evidence>
<keyword evidence="5" id="KW-0813">Transport</keyword>
<dbReference type="GO" id="GO:0042773">
    <property type="term" value="P:ATP synthesis coupled electron transport"/>
    <property type="evidence" value="ECO:0007669"/>
    <property type="project" value="InterPro"/>
</dbReference>
<keyword evidence="9" id="KW-0520">NAD</keyword>
<dbReference type="PANTHER" id="PTHR11434:SF16">
    <property type="entry name" value="NADH-UBIQUINONE OXIDOREDUCTASE CHAIN 4L"/>
    <property type="match status" value="1"/>
</dbReference>
<protein>
    <recommendedName>
        <fullName evidence="4">NADH-ubiquinone oxidoreductase chain 4L</fullName>
        <ecNumber evidence="3">7.1.1.2</ecNumber>
    </recommendedName>
    <alternativeName>
        <fullName evidence="12">NADH dehydrogenase subunit 4L</fullName>
    </alternativeName>
</protein>
<dbReference type="GO" id="GO:0031966">
    <property type="term" value="C:mitochondrial membrane"/>
    <property type="evidence" value="ECO:0007669"/>
    <property type="project" value="UniProtKB-SubCell"/>
</dbReference>
<evidence type="ECO:0000313" key="15">
    <source>
        <dbReference type="EMBL" id="ADD21051.1"/>
    </source>
</evidence>
<dbReference type="EMBL" id="GU723273">
    <property type="protein sequence ID" value="ADD21051.1"/>
    <property type="molecule type" value="Genomic_DNA"/>
</dbReference>
<feature type="transmembrane region" description="Helical" evidence="14">
    <location>
        <begin position="24"/>
        <end position="45"/>
    </location>
</feature>
<dbReference type="InterPro" id="IPR001133">
    <property type="entry name" value="NADH_UbQ_OxRdtase_chain4L/K"/>
</dbReference>
<dbReference type="RefSeq" id="YP_003495106.1">
    <property type="nucleotide sequence ID" value="NC_013933.1"/>
</dbReference>
<feature type="transmembrane region" description="Helical" evidence="14">
    <location>
        <begin position="57"/>
        <end position="78"/>
    </location>
</feature>
<dbReference type="HAMAP" id="MF_01456">
    <property type="entry name" value="NDH1_NuoK"/>
    <property type="match status" value="1"/>
</dbReference>
<evidence type="ECO:0000256" key="9">
    <source>
        <dbReference type="ARBA" id="ARBA00023027"/>
    </source>
</evidence>